<reference evidence="1 2" key="1">
    <citation type="submission" date="2018-05" db="EMBL/GenBank/DDBJ databases">
        <title>The draft genome of strain NS-104.</title>
        <authorList>
            <person name="Hang P."/>
            <person name="Jiang J."/>
        </authorList>
    </citation>
    <scope>NUCLEOTIDE SEQUENCE [LARGE SCALE GENOMIC DNA]</scope>
    <source>
        <strain evidence="1 2">NS-104</strain>
    </source>
</reference>
<evidence type="ECO:0000313" key="2">
    <source>
        <dbReference type="Proteomes" id="UP000245252"/>
    </source>
</evidence>
<dbReference type="InterPro" id="IPR010385">
    <property type="entry name" value="DUF982"/>
</dbReference>
<gene>
    <name evidence="1" type="ORF">DEM27_31955</name>
</gene>
<accession>A0A2U2DG17</accession>
<dbReference type="Gene3D" id="6.10.250.730">
    <property type="match status" value="1"/>
</dbReference>
<dbReference type="RefSeq" id="WP_109462280.1">
    <property type="nucleotide sequence ID" value="NZ_QFBC01000029.1"/>
</dbReference>
<proteinExistence type="predicted"/>
<dbReference type="EMBL" id="QFBC01000029">
    <property type="protein sequence ID" value="PWE52263.1"/>
    <property type="molecule type" value="Genomic_DNA"/>
</dbReference>
<dbReference type="Proteomes" id="UP000245252">
    <property type="component" value="Unassembled WGS sequence"/>
</dbReference>
<dbReference type="OrthoDB" id="8420210at2"/>
<comment type="caution">
    <text evidence="1">The sequence shown here is derived from an EMBL/GenBank/DDBJ whole genome shotgun (WGS) entry which is preliminary data.</text>
</comment>
<protein>
    <submittedName>
        <fullName evidence="1">DUF982 domain-containing protein</fullName>
    </submittedName>
</protein>
<dbReference type="Pfam" id="PF06169">
    <property type="entry name" value="DUF982"/>
    <property type="match status" value="1"/>
</dbReference>
<name>A0A2U2DG17_9HYPH</name>
<sequence>MQQQDRPEASQIVWLTPVDLHIEGQGHRILRGPCDALCYLVHEWSSIHGLYYERAKQSCIEALHHTRCAEEARRDVLSAVEHSADQTSH</sequence>
<dbReference type="AlphaFoldDB" id="A0A2U2DG17"/>
<evidence type="ECO:0000313" key="1">
    <source>
        <dbReference type="EMBL" id="PWE52263.1"/>
    </source>
</evidence>
<keyword evidence="2" id="KW-1185">Reference proteome</keyword>
<organism evidence="1 2">
    <name type="scientific">Metarhizobium album</name>
    <dbReference type="NCBI Taxonomy" id="2182425"/>
    <lineage>
        <taxon>Bacteria</taxon>
        <taxon>Pseudomonadati</taxon>
        <taxon>Pseudomonadota</taxon>
        <taxon>Alphaproteobacteria</taxon>
        <taxon>Hyphomicrobiales</taxon>
        <taxon>Rhizobiaceae</taxon>
        <taxon>Metarhizobium</taxon>
    </lineage>
</organism>